<dbReference type="InterPro" id="IPR013780">
    <property type="entry name" value="Glyco_hydro_b"/>
</dbReference>
<evidence type="ECO:0000256" key="2">
    <source>
        <dbReference type="ARBA" id="ARBA00022729"/>
    </source>
</evidence>
<comment type="similarity">
    <text evidence="1 5">Belongs to the glycosyl hydrolase 27 family.</text>
</comment>
<dbReference type="Pfam" id="PF00041">
    <property type="entry name" value="fn3"/>
    <property type="match status" value="1"/>
</dbReference>
<evidence type="ECO:0000256" key="5">
    <source>
        <dbReference type="RuleBase" id="RU361168"/>
    </source>
</evidence>
<dbReference type="InterPro" id="IPR002241">
    <property type="entry name" value="Glyco_hydro_27"/>
</dbReference>
<evidence type="ECO:0000256" key="4">
    <source>
        <dbReference type="ARBA" id="ARBA00023295"/>
    </source>
</evidence>
<dbReference type="RefSeq" id="WP_152891890.1">
    <property type="nucleotide sequence ID" value="NZ_WHJC01000379.1"/>
</dbReference>
<dbReference type="SUPFAM" id="SSF49785">
    <property type="entry name" value="Galactose-binding domain-like"/>
    <property type="match status" value="1"/>
</dbReference>
<reference evidence="8 9" key="1">
    <citation type="submission" date="2019-10" db="EMBL/GenBank/DDBJ databases">
        <title>The Genome Sequence of Clostridium tarantellae Isolated from Fish Brain.</title>
        <authorList>
            <person name="Bano L."/>
            <person name="Kiel M."/>
            <person name="Sales G."/>
            <person name="Doxey A.C."/>
            <person name="Mansfield M.J."/>
            <person name="Schiavone M."/>
            <person name="Rossetto O."/>
            <person name="Pirazzini M."/>
            <person name="Dobrindt U."/>
            <person name="Montecucco C."/>
        </authorList>
    </citation>
    <scope>NUCLEOTIDE SEQUENCE [LARGE SCALE GENOMIC DNA]</scope>
    <source>
        <strain evidence="8 9">DSM 3997</strain>
    </source>
</reference>
<comment type="caution">
    <text evidence="8">The sequence shown here is derived from an EMBL/GenBank/DDBJ whole genome shotgun (WGS) entry which is preliminary data.</text>
</comment>
<keyword evidence="9" id="KW-1185">Reference proteome</keyword>
<dbReference type="PRINTS" id="PR00740">
    <property type="entry name" value="GLHYDRLASE27"/>
</dbReference>
<name>A0A6I1MNI8_9CLOT</name>
<feature type="signal peptide" evidence="6">
    <location>
        <begin position="1"/>
        <end position="22"/>
    </location>
</feature>
<evidence type="ECO:0000259" key="7">
    <source>
        <dbReference type="PROSITE" id="PS50853"/>
    </source>
</evidence>
<dbReference type="Gene3D" id="3.20.20.70">
    <property type="entry name" value="Aldolase class I"/>
    <property type="match status" value="2"/>
</dbReference>
<evidence type="ECO:0000313" key="9">
    <source>
        <dbReference type="Proteomes" id="UP000430345"/>
    </source>
</evidence>
<dbReference type="SUPFAM" id="SSF51445">
    <property type="entry name" value="(Trans)glycosidases"/>
    <property type="match status" value="1"/>
</dbReference>
<evidence type="ECO:0000313" key="8">
    <source>
        <dbReference type="EMBL" id="MPQ44975.1"/>
    </source>
</evidence>
<dbReference type="Gene3D" id="2.60.40.1180">
    <property type="entry name" value="Golgi alpha-mannosidase II"/>
    <property type="match status" value="1"/>
</dbReference>
<comment type="catalytic activity">
    <reaction evidence="5">
        <text>Hydrolysis of terminal, non-reducing alpha-D-galactose residues in alpha-D-galactosides, including galactose oligosaccharides, galactomannans and galactolipids.</text>
        <dbReference type="EC" id="3.2.1.22"/>
    </reaction>
</comment>
<dbReference type="GO" id="GO:0004557">
    <property type="term" value="F:alpha-galactosidase activity"/>
    <property type="evidence" value="ECO:0007669"/>
    <property type="project" value="UniProtKB-EC"/>
</dbReference>
<dbReference type="SUPFAM" id="SSF49265">
    <property type="entry name" value="Fibronectin type III"/>
    <property type="match status" value="1"/>
</dbReference>
<dbReference type="CDD" id="cd14792">
    <property type="entry name" value="GH27"/>
    <property type="match status" value="1"/>
</dbReference>
<dbReference type="OrthoDB" id="9807519at2"/>
<evidence type="ECO:0000256" key="1">
    <source>
        <dbReference type="ARBA" id="ARBA00009743"/>
    </source>
</evidence>
<dbReference type="AlphaFoldDB" id="A0A6I1MNI8"/>
<dbReference type="PANTHER" id="PTHR11452">
    <property type="entry name" value="ALPHA-GALACTOSIDASE/ALPHA-N-ACETYLGALACTOSAMINIDASE"/>
    <property type="match status" value="1"/>
</dbReference>
<dbReference type="CDD" id="cd00063">
    <property type="entry name" value="FN3"/>
    <property type="match status" value="1"/>
</dbReference>
<proteinExistence type="inferred from homology"/>
<organism evidence="8 9">
    <name type="scientific">Clostridium tarantellae</name>
    <dbReference type="NCBI Taxonomy" id="39493"/>
    <lineage>
        <taxon>Bacteria</taxon>
        <taxon>Bacillati</taxon>
        <taxon>Bacillota</taxon>
        <taxon>Clostridia</taxon>
        <taxon>Eubacteriales</taxon>
        <taxon>Clostridiaceae</taxon>
        <taxon>Clostridium</taxon>
    </lineage>
</organism>
<gene>
    <name evidence="8" type="ORF">GBZ86_14695</name>
</gene>
<dbReference type="EC" id="3.2.1.22" evidence="5"/>
<dbReference type="SUPFAM" id="SSF51011">
    <property type="entry name" value="Glycosyl hydrolase domain"/>
    <property type="match status" value="1"/>
</dbReference>
<dbReference type="Proteomes" id="UP000430345">
    <property type="component" value="Unassembled WGS sequence"/>
</dbReference>
<dbReference type="InterPro" id="IPR041233">
    <property type="entry name" value="Melibiase_C"/>
</dbReference>
<evidence type="ECO:0000256" key="3">
    <source>
        <dbReference type="ARBA" id="ARBA00022801"/>
    </source>
</evidence>
<feature type="domain" description="Fibronectin type-III" evidence="7">
    <location>
        <begin position="575"/>
        <end position="660"/>
    </location>
</feature>
<evidence type="ECO:0000256" key="6">
    <source>
        <dbReference type="SAM" id="SignalP"/>
    </source>
</evidence>
<keyword evidence="2 6" id="KW-0732">Signal</keyword>
<dbReference type="Pfam" id="PF16499">
    <property type="entry name" value="Melibiase_2"/>
    <property type="match status" value="2"/>
</dbReference>
<keyword evidence="4 5" id="KW-0326">Glycosidase</keyword>
<dbReference type="Gene3D" id="2.60.40.10">
    <property type="entry name" value="Immunoglobulins"/>
    <property type="match status" value="1"/>
</dbReference>
<dbReference type="InterPro" id="IPR036116">
    <property type="entry name" value="FN3_sf"/>
</dbReference>
<dbReference type="PANTHER" id="PTHR11452:SF75">
    <property type="entry name" value="ALPHA-GALACTOSIDASE MEL1"/>
    <property type="match status" value="1"/>
</dbReference>
<dbReference type="EMBL" id="WHJC01000379">
    <property type="protein sequence ID" value="MPQ44975.1"/>
    <property type="molecule type" value="Genomic_DNA"/>
</dbReference>
<protein>
    <recommendedName>
        <fullName evidence="5">Alpha-galactosidase</fullName>
        <ecNumber evidence="5">3.2.1.22</ecNumber>
    </recommendedName>
    <alternativeName>
        <fullName evidence="5">Melibiase</fullName>
    </alternativeName>
</protein>
<dbReference type="InterPro" id="IPR008979">
    <property type="entry name" value="Galactose-bd-like_sf"/>
</dbReference>
<dbReference type="SMART" id="SM00060">
    <property type="entry name" value="FN3"/>
    <property type="match status" value="1"/>
</dbReference>
<dbReference type="InterPro" id="IPR013785">
    <property type="entry name" value="Aldolase_TIM"/>
</dbReference>
<dbReference type="GO" id="GO:0005975">
    <property type="term" value="P:carbohydrate metabolic process"/>
    <property type="evidence" value="ECO:0007669"/>
    <property type="project" value="InterPro"/>
</dbReference>
<dbReference type="Pfam" id="PF17801">
    <property type="entry name" value="Melibiase_C"/>
    <property type="match status" value="1"/>
</dbReference>
<feature type="chain" id="PRO_5038820046" description="Alpha-galactosidase" evidence="6">
    <location>
        <begin position="23"/>
        <end position="660"/>
    </location>
</feature>
<dbReference type="InterPro" id="IPR003961">
    <property type="entry name" value="FN3_dom"/>
</dbReference>
<accession>A0A6I1MNI8</accession>
<dbReference type="PROSITE" id="PS50853">
    <property type="entry name" value="FN3"/>
    <property type="match status" value="1"/>
</dbReference>
<keyword evidence="3 5" id="KW-0378">Hydrolase</keyword>
<dbReference type="InterPro" id="IPR017853">
    <property type="entry name" value="GH"/>
</dbReference>
<dbReference type="InterPro" id="IPR013783">
    <property type="entry name" value="Ig-like_fold"/>
</dbReference>
<keyword evidence="5" id="KW-1015">Disulfide bond</keyword>
<sequence>MKNNKLKIMALISSLMITSSLVTPIKSVIANEKLKKVSETEKKNLAPVPPMGWNSWNTFGGNINETVIKETVDAMVNKGLADAGYEYVVLDDGYIENSRDSEGKLVPHRTKFPNGFKPLSDYIHENGLKFGMYNSAGTGTCMNLPGSFGHEKSDADQFAEWEIDFFKYDFCNNPISEPEPDKRPDPNMQNMYSADIGTIRVYKGDFTNNYEPNNHTLIGKAEINSNGYLGYIGKNEGESELTVNVPENGVYKVDIKYIAADKGRQVKIDVNGQEGDFHYMRPTKSWNVSDARTLTIELNLNAGENTLKFSNPYNNKQEANLDGAIRSYRKMANSLNSTGRDILFSVCEWGNREPWLWADEMGHMWRTTGDITFNHGKATWGEVVDIYDKNVDLAKYAGPNGWNDPDMLVVGLQGLNYEENKSHFTLWSAMAAPLMIGNDIRNMSDEVADILTNKDVIALNQDPLGVQAYKIKDEGDFEVLAKPLENGDVGIVLFNRSNSAADISVTIDEIAEGVELVNEDDFLSAKNYNTKELWDKTEGVITTEIKGNEIPAHGVKVFRVSPVKDTETPNEKPGKVENLSVVETTSNTIKLSWTEPSIGGEVSKYIIYKDGVKLDEVPANLNEYEVTNLEANTLYGFKIVAVGIDGQISRPIAKNVRTTK</sequence>